<evidence type="ECO:0000256" key="2">
    <source>
        <dbReference type="ARBA" id="ARBA00004414"/>
    </source>
</evidence>
<keyword evidence="7 8" id="KW-0472">Membrane</keyword>
<evidence type="ECO:0000256" key="4">
    <source>
        <dbReference type="ARBA" id="ARBA00005975"/>
    </source>
</evidence>
<dbReference type="GO" id="GO:0008270">
    <property type="term" value="F:zinc ion binding"/>
    <property type="evidence" value="ECO:0007669"/>
    <property type="project" value="TreeGrafter"/>
</dbReference>
<evidence type="ECO:0000256" key="8">
    <source>
        <dbReference type="SAM" id="Phobius"/>
    </source>
</evidence>
<keyword evidence="8" id="KW-0812">Transmembrane</keyword>
<dbReference type="InterPro" id="IPR006629">
    <property type="entry name" value="LITAF"/>
</dbReference>
<dbReference type="GO" id="GO:0005634">
    <property type="term" value="C:nucleus"/>
    <property type="evidence" value="ECO:0007669"/>
    <property type="project" value="TreeGrafter"/>
</dbReference>
<comment type="subcellular location">
    <subcellularLocation>
        <location evidence="1">Endosome membrane</location>
        <topology evidence="1">Peripheral membrane protein</topology>
        <orientation evidence="1">Cytoplasmic side</orientation>
    </subcellularLocation>
    <subcellularLocation>
        <location evidence="2">Late endosome membrane</location>
    </subcellularLocation>
    <subcellularLocation>
        <location evidence="3">Lysosome membrane</location>
        <topology evidence="3">Peripheral membrane protein</topology>
        <orientation evidence="3">Cytoplasmic side</orientation>
    </subcellularLocation>
</comment>
<evidence type="ECO:0000256" key="3">
    <source>
        <dbReference type="ARBA" id="ARBA00004630"/>
    </source>
</evidence>
<dbReference type="EMBL" id="KC461199">
    <property type="protein sequence ID" value="AGZ62935.1"/>
    <property type="molecule type" value="mRNA"/>
</dbReference>
<evidence type="ECO:0000256" key="6">
    <source>
        <dbReference type="ARBA" id="ARBA00022833"/>
    </source>
</evidence>
<reference evidence="10" key="1">
    <citation type="journal article" date="2014" name="Vet. Immunol. Immunopathol.">
        <title>Identification and characterization of lipopolysaccharide-induced TNF-alpha factor gene from Japanese flounder Paralichthys olivaceus.</title>
        <authorList>
            <person name="Li S."/>
            <person name="Li X."/>
            <person name="Gen X."/>
            <person name="Chen Y."/>
            <person name="Wei J."/>
            <person name="Sun J."/>
        </authorList>
    </citation>
    <scope>NUCLEOTIDE SEQUENCE</scope>
</reference>
<name>W5RHS8_PAROL</name>
<dbReference type="PANTHER" id="PTHR23292">
    <property type="entry name" value="LIPOPOLYSACCHARIDE-INDUCED TUMOR NECROSIS FACTOR-ALPHA FACTOR"/>
    <property type="match status" value="1"/>
</dbReference>
<dbReference type="GeneID" id="109642483"/>
<dbReference type="PROSITE" id="PS51837">
    <property type="entry name" value="LITAF"/>
    <property type="match status" value="1"/>
</dbReference>
<dbReference type="GO" id="GO:0098574">
    <property type="term" value="C:cytoplasmic side of lysosomal membrane"/>
    <property type="evidence" value="ECO:0007669"/>
    <property type="project" value="TreeGrafter"/>
</dbReference>
<organism evidence="10">
    <name type="scientific">Paralichthys olivaceus</name>
    <name type="common">Bastard halibut</name>
    <name type="synonym">Hippoglossus olivaceus</name>
    <dbReference type="NCBI Taxonomy" id="8255"/>
    <lineage>
        <taxon>Eukaryota</taxon>
        <taxon>Metazoa</taxon>
        <taxon>Chordata</taxon>
        <taxon>Craniata</taxon>
        <taxon>Vertebrata</taxon>
        <taxon>Euteleostomi</taxon>
        <taxon>Actinopterygii</taxon>
        <taxon>Neopterygii</taxon>
        <taxon>Teleostei</taxon>
        <taxon>Neoteleostei</taxon>
        <taxon>Acanthomorphata</taxon>
        <taxon>Carangaria</taxon>
        <taxon>Pleuronectiformes</taxon>
        <taxon>Pleuronectoidei</taxon>
        <taxon>Paralichthyidae</taxon>
        <taxon>Paralichthys</taxon>
    </lineage>
</organism>
<proteinExistence type="evidence at transcript level"/>
<dbReference type="AlphaFoldDB" id="W5RHS8"/>
<dbReference type="InterPro" id="IPR037519">
    <property type="entry name" value="LITAF_fam"/>
</dbReference>
<evidence type="ECO:0000256" key="1">
    <source>
        <dbReference type="ARBA" id="ARBA00004125"/>
    </source>
</evidence>
<protein>
    <submittedName>
        <fullName evidence="10">Lipopolysaccharide-induced tumor necrosis factor-alpha factor</fullName>
    </submittedName>
</protein>
<feature type="domain" description="LITAF" evidence="9">
    <location>
        <begin position="61"/>
        <end position="143"/>
    </location>
</feature>
<keyword evidence="8" id="KW-1133">Transmembrane helix</keyword>
<dbReference type="Pfam" id="PF10601">
    <property type="entry name" value="zf-LITAF-like"/>
    <property type="match status" value="1"/>
</dbReference>
<comment type="similarity">
    <text evidence="4">Belongs to the CDIP1/LITAF family.</text>
</comment>
<dbReference type="SMART" id="SM00714">
    <property type="entry name" value="LITAF"/>
    <property type="match status" value="1"/>
</dbReference>
<dbReference type="GO" id="GO:0098560">
    <property type="term" value="C:cytoplasmic side of late endosome membrane"/>
    <property type="evidence" value="ECO:0007669"/>
    <property type="project" value="TreeGrafter"/>
</dbReference>
<sequence length="144" mass="16066">MAMNPEAPLQMNNIPAPPYPGLPADYNIGEYKGAPPHPAAYPVQQPVYNYAPQQPHVVQPVNQVVVVQQLPTEAPGQMMCPRCQVTVLSNTEYKNGMLTWLICGILGIFLCWPCCFIPFCVDACKDVEHTCPVCNTVLYVYKRR</sequence>
<accession>W5RHS8</accession>
<dbReference type="RefSeq" id="XP_019962851.2">
    <property type="nucleotide sequence ID" value="XM_020107292.2"/>
</dbReference>
<keyword evidence="6" id="KW-0862">Zinc</keyword>
<evidence type="ECO:0000256" key="5">
    <source>
        <dbReference type="ARBA" id="ARBA00022723"/>
    </source>
</evidence>
<dbReference type="KEGG" id="pov:109642483"/>
<evidence type="ECO:0000259" key="9">
    <source>
        <dbReference type="PROSITE" id="PS51837"/>
    </source>
</evidence>
<dbReference type="PANTHER" id="PTHR23292:SF45">
    <property type="entry name" value="LIPOPOLYSACCHARIDE-INDUCED TUMOR NECROSIS FACTOR-ALPHA FACTOR HOMOLOG"/>
    <property type="match status" value="1"/>
</dbReference>
<keyword evidence="5" id="KW-0479">Metal-binding</keyword>
<feature type="transmembrane region" description="Helical" evidence="8">
    <location>
        <begin position="98"/>
        <end position="119"/>
    </location>
</feature>
<evidence type="ECO:0000256" key="7">
    <source>
        <dbReference type="ARBA" id="ARBA00023136"/>
    </source>
</evidence>
<evidence type="ECO:0000313" key="10">
    <source>
        <dbReference type="EMBL" id="AGZ62935.1"/>
    </source>
</evidence>